<comment type="caution">
    <text evidence="3">The sequence shown here is derived from an EMBL/GenBank/DDBJ whole genome shotgun (WGS) entry which is preliminary data.</text>
</comment>
<dbReference type="AlphaFoldDB" id="A0A6L7GB76"/>
<dbReference type="FunFam" id="3.40.50.720:FF:000084">
    <property type="entry name" value="Short-chain dehydrogenase reductase"/>
    <property type="match status" value="1"/>
</dbReference>
<dbReference type="Pfam" id="PF13561">
    <property type="entry name" value="adh_short_C2"/>
    <property type="match status" value="1"/>
</dbReference>
<proteinExistence type="inferred from homology"/>
<evidence type="ECO:0000256" key="2">
    <source>
        <dbReference type="ARBA" id="ARBA00023002"/>
    </source>
</evidence>
<organism evidence="3 4">
    <name type="scientific">Allopontixanthobacter confluentis</name>
    <dbReference type="NCBI Taxonomy" id="1849021"/>
    <lineage>
        <taxon>Bacteria</taxon>
        <taxon>Pseudomonadati</taxon>
        <taxon>Pseudomonadota</taxon>
        <taxon>Alphaproteobacteria</taxon>
        <taxon>Sphingomonadales</taxon>
        <taxon>Erythrobacteraceae</taxon>
        <taxon>Allopontixanthobacter</taxon>
    </lineage>
</organism>
<sequence>MTQEVGKKVALVTGASSGIGEATARLFAQHGHALALVDQDEAGGTKLAGELTAAGTECAFYSCDVADERAVTDTIQRIIARFGRIDAAFNNAGIEGETAETGACTTANWDRVMNINLRGLWLCMREELKHMVTEDTGGAIVNCASVAGLVGLAGIPAYVAAKHGVVGLTKAAALEYAARNIRINAICPGAIETPMLERFMATSPDGRQQMIATEPMGRIGRPEEIAEAVLWLCSAGASFTTGHALAVDGGWTAK</sequence>
<dbReference type="RefSeq" id="WP_160599329.1">
    <property type="nucleotide sequence ID" value="NZ_WTYU01000001.1"/>
</dbReference>
<dbReference type="CDD" id="cd05233">
    <property type="entry name" value="SDR_c"/>
    <property type="match status" value="1"/>
</dbReference>
<evidence type="ECO:0000313" key="4">
    <source>
        <dbReference type="Proteomes" id="UP000473531"/>
    </source>
</evidence>
<keyword evidence="4" id="KW-1185">Reference proteome</keyword>
<dbReference type="InterPro" id="IPR020904">
    <property type="entry name" value="Sc_DH/Rdtase_CS"/>
</dbReference>
<dbReference type="PRINTS" id="PR00080">
    <property type="entry name" value="SDRFAMILY"/>
</dbReference>
<comment type="similarity">
    <text evidence="1">Belongs to the short-chain dehydrogenases/reductases (SDR) family.</text>
</comment>
<protein>
    <submittedName>
        <fullName evidence="3">SDR family oxidoreductase</fullName>
    </submittedName>
</protein>
<dbReference type="OrthoDB" id="7170719at2"/>
<dbReference type="PANTHER" id="PTHR24321:SF12">
    <property type="entry name" value="SHORT-CHAIN DEHYDROGENASE_REDUCTASE FAMILY, PUTATIVE (AFU_ORTHOLOGUE AFUA_5G14340)-RELATED"/>
    <property type="match status" value="1"/>
</dbReference>
<reference evidence="3 4" key="1">
    <citation type="submission" date="2019-12" db="EMBL/GenBank/DDBJ databases">
        <title>Genomic-based taxomic classification of the family Erythrobacteraceae.</title>
        <authorList>
            <person name="Xu L."/>
        </authorList>
    </citation>
    <scope>NUCLEOTIDE SEQUENCE [LARGE SCALE GENOMIC DNA]</scope>
    <source>
        <strain evidence="3 4">KCTC 52259</strain>
    </source>
</reference>
<gene>
    <name evidence="3" type="ORF">GRI44_00265</name>
</gene>
<dbReference type="PANTHER" id="PTHR24321">
    <property type="entry name" value="DEHYDROGENASES, SHORT CHAIN"/>
    <property type="match status" value="1"/>
</dbReference>
<dbReference type="Proteomes" id="UP000473531">
    <property type="component" value="Unassembled WGS sequence"/>
</dbReference>
<dbReference type="PRINTS" id="PR00081">
    <property type="entry name" value="GDHRDH"/>
</dbReference>
<dbReference type="NCBIfam" id="NF005559">
    <property type="entry name" value="PRK07231.1"/>
    <property type="match status" value="1"/>
</dbReference>
<accession>A0A6L7GB76</accession>
<dbReference type="InterPro" id="IPR036291">
    <property type="entry name" value="NAD(P)-bd_dom_sf"/>
</dbReference>
<dbReference type="Gene3D" id="3.40.50.720">
    <property type="entry name" value="NAD(P)-binding Rossmann-like Domain"/>
    <property type="match status" value="1"/>
</dbReference>
<dbReference type="SUPFAM" id="SSF51735">
    <property type="entry name" value="NAD(P)-binding Rossmann-fold domains"/>
    <property type="match status" value="1"/>
</dbReference>
<name>A0A6L7GB76_9SPHN</name>
<keyword evidence="2" id="KW-0560">Oxidoreductase</keyword>
<evidence type="ECO:0000256" key="1">
    <source>
        <dbReference type="ARBA" id="ARBA00006484"/>
    </source>
</evidence>
<evidence type="ECO:0000313" key="3">
    <source>
        <dbReference type="EMBL" id="MXP13203.1"/>
    </source>
</evidence>
<dbReference type="PROSITE" id="PS00061">
    <property type="entry name" value="ADH_SHORT"/>
    <property type="match status" value="1"/>
</dbReference>
<dbReference type="GO" id="GO:0016491">
    <property type="term" value="F:oxidoreductase activity"/>
    <property type="evidence" value="ECO:0007669"/>
    <property type="project" value="UniProtKB-KW"/>
</dbReference>
<dbReference type="InterPro" id="IPR002347">
    <property type="entry name" value="SDR_fam"/>
</dbReference>
<dbReference type="EMBL" id="WTYU01000001">
    <property type="protein sequence ID" value="MXP13203.1"/>
    <property type="molecule type" value="Genomic_DNA"/>
</dbReference>